<dbReference type="InterPro" id="IPR044844">
    <property type="entry name" value="Trans_IPPS_euk-type"/>
</dbReference>
<proteinExistence type="predicted"/>
<dbReference type="Proteomes" id="UP000198876">
    <property type="component" value="Unassembled WGS sequence"/>
</dbReference>
<dbReference type="Pfam" id="PF00494">
    <property type="entry name" value="SQS_PSY"/>
    <property type="match status" value="1"/>
</dbReference>
<dbReference type="PANTHER" id="PTHR11626:SF2">
    <property type="entry name" value="SQUALENE SYNTHASE"/>
    <property type="match status" value="1"/>
</dbReference>
<dbReference type="InterPro" id="IPR008949">
    <property type="entry name" value="Isoprenoid_synthase_dom_sf"/>
</dbReference>
<dbReference type="STRING" id="553467.SAMN04488063_1242"/>
<dbReference type="SFLD" id="SFLDS00005">
    <property type="entry name" value="Isoprenoid_Synthase_Type_I"/>
    <property type="match status" value="1"/>
</dbReference>
<keyword evidence="1" id="KW-0808">Transferase</keyword>
<evidence type="ECO:0000313" key="1">
    <source>
        <dbReference type="EMBL" id="SFG04466.1"/>
    </source>
</evidence>
<dbReference type="RefSeq" id="WP_092889896.1">
    <property type="nucleotide sequence ID" value="NZ_FOOQ01000001.1"/>
</dbReference>
<reference evidence="2" key="1">
    <citation type="submission" date="2016-10" db="EMBL/GenBank/DDBJ databases">
        <authorList>
            <person name="Varghese N."/>
            <person name="Submissions S."/>
        </authorList>
    </citation>
    <scope>NUCLEOTIDE SEQUENCE [LARGE SCALE GENOMIC DNA]</scope>
    <source>
        <strain evidence="2">CGMCC 1.7739</strain>
    </source>
</reference>
<protein>
    <submittedName>
        <fullName evidence="1">Farnesyl-diphosphate farnesyltransferase</fullName>
    </submittedName>
</protein>
<dbReference type="EMBL" id="FOOQ01000001">
    <property type="protein sequence ID" value="SFG04466.1"/>
    <property type="molecule type" value="Genomic_DNA"/>
</dbReference>
<dbReference type="SUPFAM" id="SSF48576">
    <property type="entry name" value="Terpenoid synthases"/>
    <property type="match status" value="1"/>
</dbReference>
<accession>A0A1I2NSQ8</accession>
<gene>
    <name evidence="1" type="ORF">SAMN04488063_1242</name>
</gene>
<dbReference type="SFLD" id="SFLDG01018">
    <property type="entry name" value="Squalene/Phytoene_Synthase_Lik"/>
    <property type="match status" value="1"/>
</dbReference>
<keyword evidence="2" id="KW-1185">Reference proteome</keyword>
<dbReference type="PANTHER" id="PTHR11626">
    <property type="entry name" value="FARNESYL-DIPHOSPHATE FARNESYLTRANSFERASE"/>
    <property type="match status" value="1"/>
</dbReference>
<dbReference type="Gene3D" id="1.10.600.10">
    <property type="entry name" value="Farnesyl Diphosphate Synthase"/>
    <property type="match status" value="1"/>
</dbReference>
<organism evidence="1 2">
    <name type="scientific">Halopelagius inordinatus</name>
    <dbReference type="NCBI Taxonomy" id="553467"/>
    <lineage>
        <taxon>Archaea</taxon>
        <taxon>Methanobacteriati</taxon>
        <taxon>Methanobacteriota</taxon>
        <taxon>Stenosarchaea group</taxon>
        <taxon>Halobacteria</taxon>
        <taxon>Halobacteriales</taxon>
        <taxon>Haloferacaceae</taxon>
    </lineage>
</organism>
<evidence type="ECO:0000313" key="2">
    <source>
        <dbReference type="Proteomes" id="UP000198876"/>
    </source>
</evidence>
<dbReference type="InterPro" id="IPR002060">
    <property type="entry name" value="Squ/phyt_synthse"/>
</dbReference>
<sequence length="359" mass="40000">MSQQDDRPQVDRADLEWCHKSVQGVSRTFALTVDVLDEPMASHICIGYLLCRVADTVEDASNVPPEAQADILRTYDAALDPDDETDVEAFSDAVSPYLPSEAEMNDDWRVVRDAPRVVRTFEALPADVREAVTPPVRELVQGMVMFVERYADEGGLRIQSPEELEEYCYYAAGTVGNLITNLVTRHDLTAERRSRLYDTAEEFGLLLQLVNISKDVHDDYSSENNVYLPEEWLAEEGVSQEEILAPENESAVSSVVRRTAEHATSFLDDAQTYLETVPLRNGNTLAAWAIPFLLSVGTLRELLSNPEDAVTDKGVKVSRKEVFAVVSAMSSGQVEREALADLRTEIFARPYHRAPSTAD</sequence>
<dbReference type="AlphaFoldDB" id="A0A1I2NSQ8"/>
<dbReference type="OrthoDB" id="192754at2157"/>
<dbReference type="GO" id="GO:0045338">
    <property type="term" value="P:farnesyl diphosphate metabolic process"/>
    <property type="evidence" value="ECO:0007669"/>
    <property type="project" value="InterPro"/>
</dbReference>
<dbReference type="GO" id="GO:0051996">
    <property type="term" value="F:squalene synthase [NAD(P)H] activity"/>
    <property type="evidence" value="ECO:0007669"/>
    <property type="project" value="InterPro"/>
</dbReference>
<name>A0A1I2NSQ8_9EURY</name>